<dbReference type="PROSITE" id="PS51257">
    <property type="entry name" value="PROKAR_LIPOPROTEIN"/>
    <property type="match status" value="1"/>
</dbReference>
<dbReference type="OrthoDB" id="1043438at2"/>
<accession>A0A1H0IWY6</accession>
<evidence type="ECO:0000259" key="2">
    <source>
        <dbReference type="PROSITE" id="PS50022"/>
    </source>
</evidence>
<dbReference type="SUPFAM" id="SSF49785">
    <property type="entry name" value="Galactose-binding domain-like"/>
    <property type="match status" value="1"/>
</dbReference>
<dbReference type="Gene3D" id="2.60.120.260">
    <property type="entry name" value="Galactose-binding domain-like"/>
    <property type="match status" value="1"/>
</dbReference>
<evidence type="ECO:0000313" key="4">
    <source>
        <dbReference type="Proteomes" id="UP000183200"/>
    </source>
</evidence>
<dbReference type="AlphaFoldDB" id="A0A1H0IWY6"/>
<dbReference type="PROSITE" id="PS50022">
    <property type="entry name" value="FA58C_3"/>
    <property type="match status" value="1"/>
</dbReference>
<dbReference type="Proteomes" id="UP000183200">
    <property type="component" value="Unassembled WGS sequence"/>
</dbReference>
<dbReference type="Pfam" id="PF16389">
    <property type="entry name" value="DUF4998"/>
    <property type="match status" value="1"/>
</dbReference>
<sequence length="368" mass="42177">MKTKFYYLFLLITAYAFSFACKKMDNTYKQFVVPGGKYYPGRANGARFQAGNKRGRLYWLRNADPKTVKAKIYWNNYADSVEIPISNEKDTISYMFSNLPENFYTFIIKTYDLAGNASVPVEVPGAIYGDSYQERLLPRPLKGALLKTSNQLFTTWEAADIASGAYATEVEYTNNSGQLSTKRVRVNISEFNVDDYKVGTQFRYRTVFRPDSTGIDFFYTPYLSTNELLLDKSEWKIIDFSSQHPGDENKVTNFIDDNAATRWHTNAGSSRYPHHCTIDIGALRSIKKVGIWRMKDDDRAPDKLQFFTSADNVNWIDQGVFNFNRKINDQQIFTMTDPSVAKYFKVVGVSGPQSYTVLGEITLYIPYN</sequence>
<dbReference type="EMBL" id="FNGY01000014">
    <property type="protein sequence ID" value="SDO35749.1"/>
    <property type="molecule type" value="Genomic_DNA"/>
</dbReference>
<feature type="signal peptide" evidence="1">
    <location>
        <begin position="1"/>
        <end position="20"/>
    </location>
</feature>
<dbReference type="RefSeq" id="WP_074612418.1">
    <property type="nucleotide sequence ID" value="NZ_FNGY01000014.1"/>
</dbReference>
<evidence type="ECO:0000256" key="1">
    <source>
        <dbReference type="SAM" id="SignalP"/>
    </source>
</evidence>
<proteinExistence type="predicted"/>
<reference evidence="4" key="1">
    <citation type="submission" date="2016-10" db="EMBL/GenBank/DDBJ databases">
        <authorList>
            <person name="Varghese N."/>
            <person name="Submissions S."/>
        </authorList>
    </citation>
    <scope>NUCLEOTIDE SEQUENCE [LARGE SCALE GENOMIC DNA]</scope>
    <source>
        <strain evidence="4">DSM 19110</strain>
    </source>
</reference>
<dbReference type="Pfam" id="PF00754">
    <property type="entry name" value="F5_F8_type_C"/>
    <property type="match status" value="1"/>
</dbReference>
<gene>
    <name evidence="3" type="ORF">SAMN05421820_1145</name>
</gene>
<dbReference type="InterPro" id="IPR000421">
    <property type="entry name" value="FA58C"/>
</dbReference>
<feature type="chain" id="PRO_5010208950" evidence="1">
    <location>
        <begin position="21"/>
        <end position="368"/>
    </location>
</feature>
<evidence type="ECO:0000313" key="3">
    <source>
        <dbReference type="EMBL" id="SDO35749.1"/>
    </source>
</evidence>
<keyword evidence="4" id="KW-1185">Reference proteome</keyword>
<organism evidence="3 4">
    <name type="scientific">Pedobacter steynii</name>
    <dbReference type="NCBI Taxonomy" id="430522"/>
    <lineage>
        <taxon>Bacteria</taxon>
        <taxon>Pseudomonadati</taxon>
        <taxon>Bacteroidota</taxon>
        <taxon>Sphingobacteriia</taxon>
        <taxon>Sphingobacteriales</taxon>
        <taxon>Sphingobacteriaceae</taxon>
        <taxon>Pedobacter</taxon>
    </lineage>
</organism>
<protein>
    <submittedName>
        <fullName evidence="3">F5/8 type C domain-containing protein</fullName>
    </submittedName>
</protein>
<name>A0A1H0IWY6_9SPHI</name>
<keyword evidence="1" id="KW-0732">Signal</keyword>
<dbReference type="InterPro" id="IPR008979">
    <property type="entry name" value="Galactose-bd-like_sf"/>
</dbReference>
<feature type="domain" description="F5/8 type C" evidence="2">
    <location>
        <begin position="218"/>
        <end position="366"/>
    </location>
</feature>